<proteinExistence type="predicted"/>
<gene>
    <name evidence="1" type="ORF">Abiwalacus_09820</name>
</gene>
<evidence type="ECO:0000313" key="1">
    <source>
        <dbReference type="EMBL" id="BDL43408.1"/>
    </source>
</evidence>
<dbReference type="EMBL" id="AP025943">
    <property type="protein sequence ID" value="BDL43408.1"/>
    <property type="molecule type" value="Genomic_DNA"/>
</dbReference>
<reference evidence="1" key="1">
    <citation type="submission" date="2022-06" db="EMBL/GenBank/DDBJ databases">
        <title>Akkermansia biwalacus sp. nov., an anaerobic mucin-degrading bacterium isolated from human intestine.</title>
        <authorList>
            <person name="Kobayashi Y."/>
            <person name="Inoue S."/>
            <person name="Kawahara T."/>
            <person name="Kohda N."/>
        </authorList>
    </citation>
    <scope>NUCLEOTIDE SEQUENCE</scope>
    <source>
        <strain evidence="1">WON2089</strain>
    </source>
</reference>
<evidence type="ECO:0008006" key="3">
    <source>
        <dbReference type="Google" id="ProtNLM"/>
    </source>
</evidence>
<evidence type="ECO:0000313" key="2">
    <source>
        <dbReference type="Proteomes" id="UP001062263"/>
    </source>
</evidence>
<accession>A0ABM7ZF66</accession>
<organism evidence="1 2">
    <name type="scientific">Akkermansia biwaensis</name>
    <dbReference type="NCBI Taxonomy" id="2946555"/>
    <lineage>
        <taxon>Bacteria</taxon>
        <taxon>Pseudomonadati</taxon>
        <taxon>Verrucomicrobiota</taxon>
        <taxon>Verrucomicrobiia</taxon>
        <taxon>Verrucomicrobiales</taxon>
        <taxon>Akkermansiaceae</taxon>
        <taxon>Akkermansia</taxon>
    </lineage>
</organism>
<dbReference type="Proteomes" id="UP001062263">
    <property type="component" value="Chromosome"/>
</dbReference>
<keyword evidence="2" id="KW-1185">Reference proteome</keyword>
<name>A0ABM7ZF66_9BACT</name>
<protein>
    <recommendedName>
        <fullName evidence="3">XkdX family protein</fullName>
    </recommendedName>
</protein>
<sequence>MQDMPFKMENYYIWYAFIKNTAKYADLTEKELEEREAFVRGCEADKSTVT</sequence>